<dbReference type="PRINTS" id="PR00364">
    <property type="entry name" value="DISEASERSIST"/>
</dbReference>
<sequence>MDPERPRAASAAFDVHDNQGVQIGDGNTQHLHLPPPAPVRWPVRVGVLPPVADRYQHREAEAQLAETSVVLSGLGGVGKSQLAARHAHTAWRDESVDLAVWLNAVTRAAVISGYADAAERVLRDPKTTAEKAAAAFQTWLSSTDRRWLIVLDDVQDPADLKGLWPPDTPTGRVVVTTRRRDAALSREDRRLIEVGVFTEAESLAYLTAKLPGHGQLRDLADDLGHLPLALAQAAAFIADKPLLTVADYRNRLADRRRTLAQVMPTADELPDEHRDTIAATWSLSIERADSLRPEGLSRPLLEIISLLDPASTPVAVLTRDNVLAHLEVDADEVGDALACLHRLSLITLDAKTVRAHALLQRAVRDTIEPERLTPLAHLAADALLLTWPAFATDSALAAALRSGAIALHVHTTPALWGTEGHAVLFKTGNSMGEAGLLADAIAYFQDLRRHAEHHLGPDHRDSLHARHEVAHWNGQAGSYAEAVPEYEQLVTASTRILGPDHRNTLIVRENLASYRAKAGDITGAITDFERLLADRLRVLGPDDPDTLAARHNLAGWRAEAGDRAEAVAEFERAVADHLTFVGPDHPRTLLARNNLAAWRAAAGDHARAITDLEQLADDQRRVLGPDHRETLSTRHLLADCRATAGQVRAALTLLRHLLGDQLRVLGPDHPDVARTRTTIRKLSDVAQDGLEGEFGGADELGVTAQRGRDDLGAADRP</sequence>
<comment type="caution">
    <text evidence="3">The sequence shown here is derived from an EMBL/GenBank/DDBJ whole genome shotgun (WGS) entry which is preliminary data.</text>
</comment>
<dbReference type="Pfam" id="PF00931">
    <property type="entry name" value="NB-ARC"/>
    <property type="match status" value="1"/>
</dbReference>
<dbReference type="InterPro" id="IPR053137">
    <property type="entry name" value="NLR-like"/>
</dbReference>
<dbReference type="Gene3D" id="3.40.50.300">
    <property type="entry name" value="P-loop containing nucleotide triphosphate hydrolases"/>
    <property type="match status" value="1"/>
</dbReference>
<dbReference type="AlphaFoldDB" id="A0A2P8ICT3"/>
<feature type="compositionally biased region" description="Basic and acidic residues" evidence="1">
    <location>
        <begin position="706"/>
        <end position="717"/>
    </location>
</feature>
<evidence type="ECO:0000313" key="4">
    <source>
        <dbReference type="Proteomes" id="UP000241118"/>
    </source>
</evidence>
<dbReference type="EMBL" id="PYAX01000003">
    <property type="protein sequence ID" value="PSL56272.1"/>
    <property type="molecule type" value="Genomic_DNA"/>
</dbReference>
<dbReference type="OrthoDB" id="3885120at2"/>
<accession>A0A2P8ICT3</accession>
<dbReference type="GO" id="GO:0043531">
    <property type="term" value="F:ADP binding"/>
    <property type="evidence" value="ECO:0007669"/>
    <property type="project" value="InterPro"/>
</dbReference>
<dbReference type="SUPFAM" id="SSF52540">
    <property type="entry name" value="P-loop containing nucleoside triphosphate hydrolases"/>
    <property type="match status" value="1"/>
</dbReference>
<feature type="region of interest" description="Disordered" evidence="1">
    <location>
        <begin position="692"/>
        <end position="717"/>
    </location>
</feature>
<reference evidence="3 4" key="1">
    <citation type="submission" date="2018-03" db="EMBL/GenBank/DDBJ databases">
        <title>Genomic Encyclopedia of Type Strains, Phase III (KMG-III): the genomes of soil and plant-associated and newly described type strains.</title>
        <authorList>
            <person name="Whitman W."/>
        </authorList>
    </citation>
    <scope>NUCLEOTIDE SEQUENCE [LARGE SCALE GENOMIC DNA]</scope>
    <source>
        <strain evidence="3 4">CGMCC 4.7097</strain>
    </source>
</reference>
<feature type="domain" description="NB-ARC" evidence="2">
    <location>
        <begin position="68"/>
        <end position="207"/>
    </location>
</feature>
<dbReference type="InterPro" id="IPR011990">
    <property type="entry name" value="TPR-like_helical_dom_sf"/>
</dbReference>
<dbReference type="Proteomes" id="UP000241118">
    <property type="component" value="Unassembled WGS sequence"/>
</dbReference>
<evidence type="ECO:0000259" key="2">
    <source>
        <dbReference type="Pfam" id="PF00931"/>
    </source>
</evidence>
<dbReference type="PANTHER" id="PTHR46082:SF6">
    <property type="entry name" value="AAA+ ATPASE DOMAIN-CONTAINING PROTEIN-RELATED"/>
    <property type="match status" value="1"/>
</dbReference>
<proteinExistence type="predicted"/>
<name>A0A2P8ICT3_SACCR</name>
<organism evidence="3 4">
    <name type="scientific">Saccharothrix carnea</name>
    <dbReference type="NCBI Taxonomy" id="1280637"/>
    <lineage>
        <taxon>Bacteria</taxon>
        <taxon>Bacillati</taxon>
        <taxon>Actinomycetota</taxon>
        <taxon>Actinomycetes</taxon>
        <taxon>Pseudonocardiales</taxon>
        <taxon>Pseudonocardiaceae</taxon>
        <taxon>Saccharothrix</taxon>
    </lineage>
</organism>
<evidence type="ECO:0000256" key="1">
    <source>
        <dbReference type="SAM" id="MobiDB-lite"/>
    </source>
</evidence>
<evidence type="ECO:0000313" key="3">
    <source>
        <dbReference type="EMBL" id="PSL56272.1"/>
    </source>
</evidence>
<dbReference type="PANTHER" id="PTHR46082">
    <property type="entry name" value="ATP/GTP-BINDING PROTEIN-RELATED"/>
    <property type="match status" value="1"/>
</dbReference>
<dbReference type="InterPro" id="IPR027417">
    <property type="entry name" value="P-loop_NTPase"/>
</dbReference>
<dbReference type="Pfam" id="PF13374">
    <property type="entry name" value="TPR_10"/>
    <property type="match status" value="1"/>
</dbReference>
<dbReference type="SUPFAM" id="SSF48452">
    <property type="entry name" value="TPR-like"/>
    <property type="match status" value="2"/>
</dbReference>
<dbReference type="Gene3D" id="1.25.40.10">
    <property type="entry name" value="Tetratricopeptide repeat domain"/>
    <property type="match status" value="2"/>
</dbReference>
<dbReference type="Pfam" id="PF13424">
    <property type="entry name" value="TPR_12"/>
    <property type="match status" value="2"/>
</dbReference>
<dbReference type="RefSeq" id="WP_146173781.1">
    <property type="nucleotide sequence ID" value="NZ_PYAX01000003.1"/>
</dbReference>
<protein>
    <submittedName>
        <fullName evidence="3">Tetratricopeptide repeat protein</fullName>
    </submittedName>
</protein>
<keyword evidence="4" id="KW-1185">Reference proteome</keyword>
<dbReference type="InterPro" id="IPR002182">
    <property type="entry name" value="NB-ARC"/>
</dbReference>
<gene>
    <name evidence="3" type="ORF">B0I31_10321</name>
</gene>